<evidence type="ECO:0000313" key="3">
    <source>
        <dbReference type="EMBL" id="EPF73579.1"/>
    </source>
</evidence>
<comment type="caution">
    <text evidence="3">The sequence shown here is derived from an EMBL/GenBank/DDBJ whole genome shotgun (WGS) entry which is preliminary data.</text>
</comment>
<dbReference type="SMART" id="SM00342">
    <property type="entry name" value="HTH_ARAC"/>
    <property type="match status" value="1"/>
</dbReference>
<organism evidence="3 4">
    <name type="scientific">Acinetobacter rudis CIP 110305</name>
    <dbReference type="NCBI Taxonomy" id="421052"/>
    <lineage>
        <taxon>Bacteria</taxon>
        <taxon>Pseudomonadati</taxon>
        <taxon>Pseudomonadota</taxon>
        <taxon>Gammaproteobacteria</taxon>
        <taxon>Moraxellales</taxon>
        <taxon>Moraxellaceae</taxon>
        <taxon>Acinetobacter</taxon>
    </lineage>
</organism>
<evidence type="ECO:0000256" key="1">
    <source>
        <dbReference type="ARBA" id="ARBA00023125"/>
    </source>
</evidence>
<dbReference type="AlphaFoldDB" id="S3NGV7"/>
<dbReference type="Proteomes" id="UP000014568">
    <property type="component" value="Unassembled WGS sequence"/>
</dbReference>
<dbReference type="eggNOG" id="COG2207">
    <property type="taxonomic scope" value="Bacteria"/>
</dbReference>
<dbReference type="EMBL" id="ATGI01000024">
    <property type="protein sequence ID" value="EPF73579.1"/>
    <property type="molecule type" value="Genomic_DNA"/>
</dbReference>
<dbReference type="InterPro" id="IPR018060">
    <property type="entry name" value="HTH_AraC"/>
</dbReference>
<protein>
    <recommendedName>
        <fullName evidence="2">HTH araC/xylS-type domain-containing protein</fullName>
    </recommendedName>
</protein>
<dbReference type="HOGENOM" id="CLU_073078_2_0_6"/>
<dbReference type="GO" id="GO:0003700">
    <property type="term" value="F:DNA-binding transcription factor activity"/>
    <property type="evidence" value="ECO:0007669"/>
    <property type="project" value="InterPro"/>
</dbReference>
<dbReference type="STRING" id="632955.GCA_000829675_01790"/>
<keyword evidence="4" id="KW-1185">Reference proteome</keyword>
<proteinExistence type="predicted"/>
<dbReference type="PROSITE" id="PS01124">
    <property type="entry name" value="HTH_ARAC_FAMILY_2"/>
    <property type="match status" value="1"/>
</dbReference>
<dbReference type="Gene3D" id="1.10.10.60">
    <property type="entry name" value="Homeodomain-like"/>
    <property type="match status" value="1"/>
</dbReference>
<dbReference type="OrthoDB" id="9803764at2"/>
<dbReference type="RefSeq" id="WP_016656423.1">
    <property type="nucleotide sequence ID" value="NZ_KE340353.1"/>
</dbReference>
<accession>S3NGV7</accession>
<gene>
    <name evidence="3" type="ORF">F945_02016</name>
</gene>
<dbReference type="Pfam" id="PF12833">
    <property type="entry name" value="HTH_18"/>
    <property type="match status" value="1"/>
</dbReference>
<evidence type="ECO:0000313" key="4">
    <source>
        <dbReference type="Proteomes" id="UP000014568"/>
    </source>
</evidence>
<reference evidence="3 4" key="1">
    <citation type="submission" date="2013-06" db="EMBL/GenBank/DDBJ databases">
        <title>The Genome Sequence of Acinetobacter rudis CIP 110305.</title>
        <authorList>
            <consortium name="The Broad Institute Genome Sequencing Platform"/>
            <consortium name="The Broad Institute Genome Sequencing Center for Infectious Disease"/>
            <person name="Cerqueira G."/>
            <person name="Feldgarden M."/>
            <person name="Courvalin P."/>
            <person name="Perichon B."/>
            <person name="Grillot-Courvalin C."/>
            <person name="Clermont D."/>
            <person name="Rocha E."/>
            <person name="Yoon E.-J."/>
            <person name="Nemec A."/>
            <person name="Young S.K."/>
            <person name="Zeng Q."/>
            <person name="Gargeya S."/>
            <person name="Fitzgerald M."/>
            <person name="Abouelleil A."/>
            <person name="Alvarado L."/>
            <person name="Berlin A.M."/>
            <person name="Chapman S.B."/>
            <person name="Dewar J."/>
            <person name="Goldberg J."/>
            <person name="Griggs A."/>
            <person name="Gujja S."/>
            <person name="Hansen M."/>
            <person name="Howarth C."/>
            <person name="Imamovic A."/>
            <person name="Larimer J."/>
            <person name="McCowan C."/>
            <person name="Murphy C."/>
            <person name="Pearson M."/>
            <person name="Priest M."/>
            <person name="Roberts A."/>
            <person name="Saif S."/>
            <person name="Shea T."/>
            <person name="Sykes S."/>
            <person name="Wortman J."/>
            <person name="Nusbaum C."/>
            <person name="Birren B."/>
        </authorList>
    </citation>
    <scope>NUCLEOTIDE SEQUENCE [LARGE SCALE GENOMIC DNA]</scope>
    <source>
        <strain evidence="3 4">CIP 110305</strain>
    </source>
</reference>
<feature type="domain" description="HTH araC/xylS-type" evidence="2">
    <location>
        <begin position="151"/>
        <end position="253"/>
    </location>
</feature>
<dbReference type="PANTHER" id="PTHR43280">
    <property type="entry name" value="ARAC-FAMILY TRANSCRIPTIONAL REGULATOR"/>
    <property type="match status" value="1"/>
</dbReference>
<name>S3NGV7_9GAMM</name>
<dbReference type="PANTHER" id="PTHR43280:SF2">
    <property type="entry name" value="HTH-TYPE TRANSCRIPTIONAL REGULATOR EXSA"/>
    <property type="match status" value="1"/>
</dbReference>
<dbReference type="GO" id="GO:0043565">
    <property type="term" value="F:sequence-specific DNA binding"/>
    <property type="evidence" value="ECO:0007669"/>
    <property type="project" value="InterPro"/>
</dbReference>
<sequence length="256" mass="29088">MDSFQTKVFVAEEHCSMIGTQLLAQSHRHSAIHIVISLQKHTPIQAVVQGQRIGVQAMMIQSHCLHELKIQSPYWLVLLNRMSTLGICINAFLKQQSTSYLSLSFDEAQLDQLYTACRDLENKAEYLKLWQVLKQSLPTHLCQLEHPPLDKRIMRLMQLKHDVLFMDNKINWSHIHADLNLSTSRFSHLFSQTTGGTVKQYFLFNQLMLALTEVASGGSITAAAMKHGFDSPSHLSSTCRKLMGIKPSDVKNIKFI</sequence>
<evidence type="ECO:0000259" key="2">
    <source>
        <dbReference type="PROSITE" id="PS01124"/>
    </source>
</evidence>
<dbReference type="PATRIC" id="fig|421052.3.peg.1966"/>
<keyword evidence="1" id="KW-0238">DNA-binding</keyword>